<dbReference type="AlphaFoldDB" id="A0A0D2MFL5"/>
<dbReference type="SUPFAM" id="SSF56300">
    <property type="entry name" value="Metallo-dependent phosphatases"/>
    <property type="match status" value="1"/>
</dbReference>
<evidence type="ECO:0000313" key="3">
    <source>
        <dbReference type="Proteomes" id="UP000054498"/>
    </source>
</evidence>
<feature type="region of interest" description="Disordered" evidence="1">
    <location>
        <begin position="773"/>
        <end position="807"/>
    </location>
</feature>
<accession>A0A0D2MFL5</accession>
<name>A0A0D2MFL5_9CHLO</name>
<dbReference type="Proteomes" id="UP000054498">
    <property type="component" value="Unassembled WGS sequence"/>
</dbReference>
<dbReference type="KEGG" id="mng:MNEG_8466"/>
<evidence type="ECO:0008006" key="4">
    <source>
        <dbReference type="Google" id="ProtNLM"/>
    </source>
</evidence>
<dbReference type="PANTHER" id="PTHR32114">
    <property type="entry name" value="ABC TRANSPORTER ABCH.3"/>
    <property type="match status" value="1"/>
</dbReference>
<dbReference type="PANTHER" id="PTHR32114:SF2">
    <property type="entry name" value="ABC TRANSPORTER ABCH.3"/>
    <property type="match status" value="1"/>
</dbReference>
<dbReference type="InterPro" id="IPR027417">
    <property type="entry name" value="P-loop_NTPase"/>
</dbReference>
<dbReference type="GeneID" id="25741342"/>
<evidence type="ECO:0000256" key="1">
    <source>
        <dbReference type="SAM" id="MobiDB-lite"/>
    </source>
</evidence>
<feature type="region of interest" description="Disordered" evidence="1">
    <location>
        <begin position="641"/>
        <end position="687"/>
    </location>
</feature>
<protein>
    <recommendedName>
        <fullName evidence="4">Rad50/SbcC-type AAA domain-containing protein</fullName>
    </recommendedName>
</protein>
<evidence type="ECO:0000313" key="2">
    <source>
        <dbReference type="EMBL" id="KIY99496.1"/>
    </source>
</evidence>
<reference evidence="2 3" key="1">
    <citation type="journal article" date="2013" name="BMC Genomics">
        <title>Reconstruction of the lipid metabolism for the microalga Monoraphidium neglectum from its genome sequence reveals characteristics suitable for biofuel production.</title>
        <authorList>
            <person name="Bogen C."/>
            <person name="Al-Dilaimi A."/>
            <person name="Albersmeier A."/>
            <person name="Wichmann J."/>
            <person name="Grundmann M."/>
            <person name="Rupp O."/>
            <person name="Lauersen K.J."/>
            <person name="Blifernez-Klassen O."/>
            <person name="Kalinowski J."/>
            <person name="Goesmann A."/>
            <person name="Mussgnug J.H."/>
            <person name="Kruse O."/>
        </authorList>
    </citation>
    <scope>NUCLEOTIDE SEQUENCE [LARGE SCALE GENOMIC DNA]</scope>
    <source>
        <strain evidence="2 3">SAG 48.87</strain>
    </source>
</reference>
<dbReference type="SUPFAM" id="SSF52540">
    <property type="entry name" value="P-loop containing nucleoside triphosphate hydrolases"/>
    <property type="match status" value="1"/>
</dbReference>
<proteinExistence type="predicted"/>
<dbReference type="Gene3D" id="3.60.21.10">
    <property type="match status" value="1"/>
</dbReference>
<gene>
    <name evidence="2" type="ORF">MNEG_8466</name>
</gene>
<dbReference type="Gene3D" id="3.40.50.300">
    <property type="entry name" value="P-loop containing nucleotide triphosphate hydrolases"/>
    <property type="match status" value="1"/>
</dbReference>
<keyword evidence="3" id="KW-1185">Reference proteome</keyword>
<feature type="compositionally biased region" description="Low complexity" evidence="1">
    <location>
        <begin position="641"/>
        <end position="660"/>
    </location>
</feature>
<dbReference type="InterPro" id="IPR029052">
    <property type="entry name" value="Metallo-depent_PP-like"/>
</dbReference>
<organism evidence="2 3">
    <name type="scientific">Monoraphidium neglectum</name>
    <dbReference type="NCBI Taxonomy" id="145388"/>
    <lineage>
        <taxon>Eukaryota</taxon>
        <taxon>Viridiplantae</taxon>
        <taxon>Chlorophyta</taxon>
        <taxon>core chlorophytes</taxon>
        <taxon>Chlorophyceae</taxon>
        <taxon>CS clade</taxon>
        <taxon>Sphaeropleales</taxon>
        <taxon>Selenastraceae</taxon>
        <taxon>Monoraphidium</taxon>
    </lineage>
</organism>
<dbReference type="STRING" id="145388.A0A0D2MFL5"/>
<dbReference type="EMBL" id="KK101830">
    <property type="protein sequence ID" value="KIY99496.1"/>
    <property type="molecule type" value="Genomic_DNA"/>
</dbReference>
<sequence>MDVLKRVHQEAAARGAGVLFLGDFWDRRGDLPVGPLNQRAHAKDGAAAYGRRVDAPAAAWERACGKPRPRLQARRARRLRPAGRALCRRAARRRLSHISSRPSRRVDQAGRHHSLTPLAAVCRRAHVFTEPSHYAGALWLPYRRDESVLRAALAAAAGRGATKAIFAHADTMGAHMNAAHQASSGLPTDAFPLDIPVFMGHYHMPQTVPGTRITYIGSPYQVSRSEAGQSKRLLLLSPEWQAVADIPLEMGPRHFTFATTTGSSPDPSAAADGSDAASDLLTAAASAAPAAATPDGIRELLAGGRLRAGDRVRVAVADGRAVDDMAELQKGMAAAGLEVEGFGPFESAVSYPLAGRGLVALTGRNEDDGSAESNGAGKTSLATALLWAMKAEGGERRTQAQVVNENSRGARVRVWGRVNGDAFVVERSVRLRNGRTSDAKLSLEIGGQDYTQQAIDLTERVLRERFASPLLGRSMFFGQEELMALLQARDRDFKEILSAIVDTACWDTAKAAAAAQLKAHNADLASCDAGARHMAAAVERTEAELAAAGREERQWEVARQQQQAAAQHEIEQRRQQLRGHLLSGFQIRSDLSIWLEAAQVDEGRLLSEREEAERQLQRLQAEAERAQAELDAALGRQAAARAQWEEQQQQAQQRAAARAAEAAEEDRRRRQQQQQQAAGGPSGAEGLPWFDEAAAEASDRARAAACRAARAARDAAHAAAAALRARLHAAEGRAVQYGQLVPQGGGVGDGGASGGAGRLASVVAAASAPLPAAWQQHAAGPQRRRPRSPGSEQGKPSLSTRAVRLTF</sequence>
<dbReference type="RefSeq" id="XP_013898516.1">
    <property type="nucleotide sequence ID" value="XM_014043062.1"/>
</dbReference>
<dbReference type="OrthoDB" id="18797at2759"/>